<dbReference type="Proteomes" id="UP000321234">
    <property type="component" value="Unassembled WGS sequence"/>
</dbReference>
<evidence type="ECO:0000313" key="2">
    <source>
        <dbReference type="EMBL" id="TXR55366.1"/>
    </source>
</evidence>
<dbReference type="OrthoDB" id="9797216at2"/>
<evidence type="ECO:0000259" key="1">
    <source>
        <dbReference type="Pfam" id="PF01037"/>
    </source>
</evidence>
<dbReference type="EMBL" id="VKAC01000009">
    <property type="protein sequence ID" value="TXR55366.1"/>
    <property type="molecule type" value="Genomic_DNA"/>
</dbReference>
<keyword evidence="3" id="KW-1185">Reference proteome</keyword>
<protein>
    <submittedName>
        <fullName evidence="2">Lrp/AsnC family transcriptional regulator</fullName>
    </submittedName>
</protein>
<reference evidence="2 3" key="1">
    <citation type="submission" date="2019-07" db="EMBL/GenBank/DDBJ databases">
        <title>Quadrisphaera sp. strain DD2A genome sequencing and assembly.</title>
        <authorList>
            <person name="Kim I."/>
        </authorList>
    </citation>
    <scope>NUCLEOTIDE SEQUENCE [LARGE SCALE GENOMIC DNA]</scope>
    <source>
        <strain evidence="2 3">DD2A</strain>
    </source>
</reference>
<dbReference type="InterPro" id="IPR011008">
    <property type="entry name" value="Dimeric_a/b-barrel"/>
</dbReference>
<dbReference type="Gene3D" id="3.30.70.920">
    <property type="match status" value="1"/>
</dbReference>
<gene>
    <name evidence="2" type="ORF">FMM08_16040</name>
</gene>
<dbReference type="Pfam" id="PF01037">
    <property type="entry name" value="AsnC_trans_reg"/>
    <property type="match status" value="1"/>
</dbReference>
<sequence>MVEAYVLVQTEVGRADQVAAALADLDGVMAADAVTGPYDVVVHVGARPVDDLGALVLGQIAVVPGIVRTVTCTVMRE</sequence>
<comment type="caution">
    <text evidence="2">The sequence shown here is derived from an EMBL/GenBank/DDBJ whole genome shotgun (WGS) entry which is preliminary data.</text>
</comment>
<dbReference type="AlphaFoldDB" id="A0A5C8ZEM3"/>
<dbReference type="InterPro" id="IPR019887">
    <property type="entry name" value="Tscrpt_reg_AsnC/Lrp_C"/>
</dbReference>
<name>A0A5C8ZEM3_9ACTN</name>
<accession>A0A5C8ZEM3</accession>
<dbReference type="RefSeq" id="WP_147927372.1">
    <property type="nucleotide sequence ID" value="NZ_VKAC01000009.1"/>
</dbReference>
<dbReference type="SUPFAM" id="SSF54909">
    <property type="entry name" value="Dimeric alpha+beta barrel"/>
    <property type="match status" value="1"/>
</dbReference>
<proteinExistence type="predicted"/>
<feature type="domain" description="Transcription regulator AsnC/Lrp ligand binding" evidence="1">
    <location>
        <begin position="6"/>
        <end position="77"/>
    </location>
</feature>
<organism evidence="2 3">
    <name type="scientific">Quadrisphaera setariae</name>
    <dbReference type="NCBI Taxonomy" id="2593304"/>
    <lineage>
        <taxon>Bacteria</taxon>
        <taxon>Bacillati</taxon>
        <taxon>Actinomycetota</taxon>
        <taxon>Actinomycetes</taxon>
        <taxon>Kineosporiales</taxon>
        <taxon>Kineosporiaceae</taxon>
        <taxon>Quadrisphaera</taxon>
    </lineage>
</organism>
<evidence type="ECO:0000313" key="3">
    <source>
        <dbReference type="Proteomes" id="UP000321234"/>
    </source>
</evidence>